<feature type="transmembrane region" description="Helical" evidence="6">
    <location>
        <begin position="306"/>
        <end position="325"/>
    </location>
</feature>
<evidence type="ECO:0000313" key="9">
    <source>
        <dbReference type="EMBL" id="QZD91817.1"/>
    </source>
</evidence>
<evidence type="ECO:0000256" key="6">
    <source>
        <dbReference type="SAM" id="Phobius"/>
    </source>
</evidence>
<feature type="domain" description="Type II secretion system protein GspF" evidence="7">
    <location>
        <begin position="166"/>
        <end position="288"/>
    </location>
</feature>
<feature type="transmembrane region" description="Helical" evidence="6">
    <location>
        <begin position="6"/>
        <end position="26"/>
    </location>
</feature>
<evidence type="ECO:0000256" key="5">
    <source>
        <dbReference type="ARBA" id="ARBA00023136"/>
    </source>
</evidence>
<reference evidence="9 10" key="1">
    <citation type="submission" date="2021-08" db="EMBL/GenBank/DDBJ databases">
        <title>Comparative Genomics Analysis of the Genus Qipengyuania Reveals Extensive Genetic Diversity and Metabolic Versatility, Including the Description of Fifteen Novel Species.</title>
        <authorList>
            <person name="Liu Y."/>
        </authorList>
    </citation>
    <scope>NUCLEOTIDE SEQUENCE [LARGE SCALE GENOMIC DNA]</scope>
    <source>
        <strain evidence="9 10">1NDW3</strain>
    </source>
</reference>
<feature type="transmembrane region" description="Helical" evidence="6">
    <location>
        <begin position="127"/>
        <end position="147"/>
    </location>
</feature>
<evidence type="ECO:0000259" key="7">
    <source>
        <dbReference type="Pfam" id="PF00482"/>
    </source>
</evidence>
<keyword evidence="3 6" id="KW-0812">Transmembrane</keyword>
<proteinExistence type="predicted"/>
<accession>A0ABX8ZS23</accession>
<feature type="transmembrane region" description="Helical" evidence="6">
    <location>
        <begin position="100"/>
        <end position="121"/>
    </location>
</feature>
<evidence type="ECO:0000256" key="2">
    <source>
        <dbReference type="ARBA" id="ARBA00022475"/>
    </source>
</evidence>
<dbReference type="InterPro" id="IPR045824">
    <property type="entry name" value="T2SS_TadB-like_N"/>
</dbReference>
<evidence type="ECO:0000256" key="4">
    <source>
        <dbReference type="ARBA" id="ARBA00022989"/>
    </source>
</evidence>
<evidence type="ECO:0000259" key="8">
    <source>
        <dbReference type="Pfam" id="PF19360"/>
    </source>
</evidence>
<dbReference type="Gene3D" id="1.20.81.30">
    <property type="entry name" value="Type II secretion system (T2SS), domain F"/>
    <property type="match status" value="1"/>
</dbReference>
<dbReference type="Proteomes" id="UP000824300">
    <property type="component" value="Chromosome"/>
</dbReference>
<evidence type="ECO:0000256" key="1">
    <source>
        <dbReference type="ARBA" id="ARBA00004651"/>
    </source>
</evidence>
<dbReference type="Pfam" id="PF00482">
    <property type="entry name" value="T2SSF"/>
    <property type="match status" value="1"/>
</dbReference>
<evidence type="ECO:0000313" key="10">
    <source>
        <dbReference type="Proteomes" id="UP000824300"/>
    </source>
</evidence>
<comment type="subcellular location">
    <subcellularLocation>
        <location evidence="1">Cell membrane</location>
        <topology evidence="1">Multi-pass membrane protein</topology>
    </subcellularLocation>
</comment>
<organism evidence="9 10">
    <name type="scientific">Qipengyuania xiapuensis</name>
    <dbReference type="NCBI Taxonomy" id="2867236"/>
    <lineage>
        <taxon>Bacteria</taxon>
        <taxon>Pseudomonadati</taxon>
        <taxon>Pseudomonadota</taxon>
        <taxon>Alphaproteobacteria</taxon>
        <taxon>Sphingomonadales</taxon>
        <taxon>Erythrobacteraceae</taxon>
        <taxon>Qipengyuania</taxon>
    </lineage>
</organism>
<sequence length="333" mass="36427">MTAITIRVMFLIAVFVAVFIVAQMLARSAAQRRSHASAVNRRLSMIESGADRDHLIEQLLKNSPKKQNHLPPVIRGLVESFQRAVFASAVPYSTTTLGMIMLIASLLVFTLVLLGAAGLGASLGLGTVWLALLIAVAIAFVLPFMILQSIAASRRKKVEKQFPVALDIFVRALRSGHPVASAIELLTKEMEDPIGTEFGIVADEVTYGADLVNALHAMAERWDLEDMRMFVVSLAVQSETGGNLAEILENLAEVIRARAAMFMKVRALSSEGRMTGWMLSVLPVFTFVTTFLAAPQFYLNVATDPIFIFVSITLLVLYVIGLLIIRKLVDIKV</sequence>
<dbReference type="Pfam" id="PF19360">
    <property type="entry name" value="TadB_TadC_N"/>
    <property type="match status" value="1"/>
</dbReference>
<name>A0ABX8ZS23_9SPHN</name>
<dbReference type="PANTHER" id="PTHR35007">
    <property type="entry name" value="INTEGRAL MEMBRANE PROTEIN-RELATED"/>
    <property type="match status" value="1"/>
</dbReference>
<keyword evidence="10" id="KW-1185">Reference proteome</keyword>
<feature type="transmembrane region" description="Helical" evidence="6">
    <location>
        <begin position="274"/>
        <end position="294"/>
    </location>
</feature>
<feature type="domain" description="Type II secretion system protein TadB-like N-terminal" evidence="8">
    <location>
        <begin position="4"/>
        <end position="116"/>
    </location>
</feature>
<keyword evidence="4 6" id="KW-1133">Transmembrane helix</keyword>
<gene>
    <name evidence="9" type="ORF">K3162_09650</name>
</gene>
<evidence type="ECO:0000256" key="3">
    <source>
        <dbReference type="ARBA" id="ARBA00022692"/>
    </source>
</evidence>
<dbReference type="RefSeq" id="WP_221427521.1">
    <property type="nucleotide sequence ID" value="NZ_CP081296.1"/>
</dbReference>
<dbReference type="PANTHER" id="PTHR35007:SF1">
    <property type="entry name" value="PILUS ASSEMBLY PROTEIN"/>
    <property type="match status" value="1"/>
</dbReference>
<dbReference type="InterPro" id="IPR018076">
    <property type="entry name" value="T2SS_GspF_dom"/>
</dbReference>
<dbReference type="InterPro" id="IPR042094">
    <property type="entry name" value="T2SS_GspF_sf"/>
</dbReference>
<protein>
    <submittedName>
        <fullName evidence="9">Type II secretion system F family protein</fullName>
    </submittedName>
</protein>
<dbReference type="EMBL" id="CP081296">
    <property type="protein sequence ID" value="QZD91817.1"/>
    <property type="molecule type" value="Genomic_DNA"/>
</dbReference>
<keyword evidence="2" id="KW-1003">Cell membrane</keyword>
<keyword evidence="5 6" id="KW-0472">Membrane</keyword>